<dbReference type="EMBL" id="BMAT01004997">
    <property type="protein sequence ID" value="GFR85257.1"/>
    <property type="molecule type" value="Genomic_DNA"/>
</dbReference>
<protein>
    <submittedName>
        <fullName evidence="1">Uncharacterized protein</fullName>
    </submittedName>
</protein>
<sequence length="75" mass="7727">MHSVASVGFYWVAAAAAVAIVISQFGAHGMPLELEIVTEQPITFALLPDDTAEATQTPTSSDTTIAGGFSGQIAF</sequence>
<accession>A0AAV4GHS7</accession>
<comment type="caution">
    <text evidence="1">The sequence shown here is derived from an EMBL/GenBank/DDBJ whole genome shotgun (WGS) entry which is preliminary data.</text>
</comment>
<proteinExistence type="predicted"/>
<reference evidence="1 2" key="1">
    <citation type="journal article" date="2021" name="Elife">
        <title>Chloroplast acquisition without the gene transfer in kleptoplastic sea slugs, Plakobranchus ocellatus.</title>
        <authorList>
            <person name="Maeda T."/>
            <person name="Takahashi S."/>
            <person name="Yoshida T."/>
            <person name="Shimamura S."/>
            <person name="Takaki Y."/>
            <person name="Nagai Y."/>
            <person name="Toyoda A."/>
            <person name="Suzuki Y."/>
            <person name="Arimoto A."/>
            <person name="Ishii H."/>
            <person name="Satoh N."/>
            <person name="Nishiyama T."/>
            <person name="Hasebe M."/>
            <person name="Maruyama T."/>
            <person name="Minagawa J."/>
            <person name="Obokata J."/>
            <person name="Shigenobu S."/>
        </authorList>
    </citation>
    <scope>NUCLEOTIDE SEQUENCE [LARGE SCALE GENOMIC DNA]</scope>
</reference>
<dbReference type="Proteomes" id="UP000762676">
    <property type="component" value="Unassembled WGS sequence"/>
</dbReference>
<gene>
    <name evidence="1" type="ORF">ElyMa_002437500</name>
</gene>
<keyword evidence="2" id="KW-1185">Reference proteome</keyword>
<organism evidence="1 2">
    <name type="scientific">Elysia marginata</name>
    <dbReference type="NCBI Taxonomy" id="1093978"/>
    <lineage>
        <taxon>Eukaryota</taxon>
        <taxon>Metazoa</taxon>
        <taxon>Spiralia</taxon>
        <taxon>Lophotrochozoa</taxon>
        <taxon>Mollusca</taxon>
        <taxon>Gastropoda</taxon>
        <taxon>Heterobranchia</taxon>
        <taxon>Euthyneura</taxon>
        <taxon>Panpulmonata</taxon>
        <taxon>Sacoglossa</taxon>
        <taxon>Placobranchoidea</taxon>
        <taxon>Plakobranchidae</taxon>
        <taxon>Elysia</taxon>
    </lineage>
</organism>
<dbReference type="AlphaFoldDB" id="A0AAV4GHS7"/>
<name>A0AAV4GHS7_9GAST</name>
<evidence type="ECO:0000313" key="2">
    <source>
        <dbReference type="Proteomes" id="UP000762676"/>
    </source>
</evidence>
<evidence type="ECO:0000313" key="1">
    <source>
        <dbReference type="EMBL" id="GFR85257.1"/>
    </source>
</evidence>